<dbReference type="AlphaFoldDB" id="G0N3P2"/>
<feature type="signal peptide" evidence="1">
    <location>
        <begin position="1"/>
        <end position="25"/>
    </location>
</feature>
<feature type="chain" id="PRO_5003404438" description="F-box domain-containing protein" evidence="1">
    <location>
        <begin position="26"/>
        <end position="385"/>
    </location>
</feature>
<evidence type="ECO:0000313" key="3">
    <source>
        <dbReference type="EMBL" id="EGT51817.1"/>
    </source>
</evidence>
<dbReference type="PANTHER" id="PTHR21503:SF8">
    <property type="entry name" value="F-BOX ASSOCIATED DOMAIN-CONTAINING PROTEIN-RELATED"/>
    <property type="match status" value="1"/>
</dbReference>
<dbReference type="HOGENOM" id="CLU_028840_0_1_1"/>
<dbReference type="OMA" id="HEMEDNI"/>
<dbReference type="InterPro" id="IPR001810">
    <property type="entry name" value="F-box_dom"/>
</dbReference>
<accession>G0N3P2</accession>
<dbReference type="PROSITE" id="PS50181">
    <property type="entry name" value="FBOX"/>
    <property type="match status" value="1"/>
</dbReference>
<evidence type="ECO:0000259" key="2">
    <source>
        <dbReference type="PROSITE" id="PS50181"/>
    </source>
</evidence>
<feature type="domain" description="F-box" evidence="2">
    <location>
        <begin position="10"/>
        <end position="57"/>
    </location>
</feature>
<dbReference type="EMBL" id="GL379835">
    <property type="protein sequence ID" value="EGT51817.1"/>
    <property type="molecule type" value="Genomic_DNA"/>
</dbReference>
<sequence length="385" mass="44967">MSSLALVPFTFPVLKLPFVALQVVADCLNPFEIYHFSRISKKTNKLAKVFSRTAVRIYLSSPFFVCIRFNWKENWSFKPTIEPGPDSYTVYSDIKEPTRSHRAYRFFSKQPASEVSKVVEWVMDVFKNSSVYLNFNTRSSRQDLISYFNWSMVTPSEVPFVSLHCDHGTDIQFFLENYKRPTEKLSLTINPENIVNIAQFLREERLELPNHLEINLFKKVKICNNKRVGLNLYNVFSCPTIDSIESKLTNQELNTLLKNWQLGLTNPNWKSLCFTIFGRVNLKDVLDGITATYRDPRTVKRQINVDKESCWIFGGIDIQKHDGTATATIQWMKYKVENEDSEVPNKLILEYERNRESGEVQHIVEQQDGIMEPLFVLETFSMYIW</sequence>
<dbReference type="InParanoid" id="G0N3P2"/>
<dbReference type="PANTHER" id="PTHR21503">
    <property type="entry name" value="F-BOX-CONTAINING HYPOTHETICAL PROTEIN C.ELEGANS"/>
    <property type="match status" value="1"/>
</dbReference>
<dbReference type="Proteomes" id="UP000008068">
    <property type="component" value="Unassembled WGS sequence"/>
</dbReference>
<organism evidence="4">
    <name type="scientific">Caenorhabditis brenneri</name>
    <name type="common">Nematode worm</name>
    <dbReference type="NCBI Taxonomy" id="135651"/>
    <lineage>
        <taxon>Eukaryota</taxon>
        <taxon>Metazoa</taxon>
        <taxon>Ecdysozoa</taxon>
        <taxon>Nematoda</taxon>
        <taxon>Chromadorea</taxon>
        <taxon>Rhabditida</taxon>
        <taxon>Rhabditina</taxon>
        <taxon>Rhabditomorpha</taxon>
        <taxon>Rhabditoidea</taxon>
        <taxon>Rhabditidae</taxon>
        <taxon>Peloderinae</taxon>
        <taxon>Caenorhabditis</taxon>
    </lineage>
</organism>
<proteinExistence type="predicted"/>
<dbReference type="eggNOG" id="ENOG502TJTG">
    <property type="taxonomic scope" value="Eukaryota"/>
</dbReference>
<gene>
    <name evidence="3" type="ORF">CAEBREN_16465</name>
</gene>
<keyword evidence="4" id="KW-1185">Reference proteome</keyword>
<dbReference type="OrthoDB" id="5907291at2759"/>
<reference evidence="4" key="1">
    <citation type="submission" date="2011-07" db="EMBL/GenBank/DDBJ databases">
        <authorList>
            <consortium name="Caenorhabditis brenneri Sequencing and Analysis Consortium"/>
            <person name="Wilson R.K."/>
        </authorList>
    </citation>
    <scope>NUCLEOTIDE SEQUENCE [LARGE SCALE GENOMIC DNA]</scope>
    <source>
        <strain evidence="4">PB2801</strain>
    </source>
</reference>
<protein>
    <recommendedName>
        <fullName evidence="2">F-box domain-containing protein</fullName>
    </recommendedName>
</protein>
<keyword evidence="1" id="KW-0732">Signal</keyword>
<name>G0N3P2_CAEBE</name>
<evidence type="ECO:0000256" key="1">
    <source>
        <dbReference type="SAM" id="SignalP"/>
    </source>
</evidence>
<evidence type="ECO:0000313" key="4">
    <source>
        <dbReference type="Proteomes" id="UP000008068"/>
    </source>
</evidence>